<feature type="domain" description="Selenoprotein methionine sulfoxide reductase A helical" evidence="6">
    <location>
        <begin position="200"/>
        <end position="233"/>
    </location>
</feature>
<dbReference type="PANTHER" id="PTHR43774:SF1">
    <property type="entry name" value="PEPTIDE METHIONINE SULFOXIDE REDUCTASE MSRA 2"/>
    <property type="match status" value="1"/>
</dbReference>
<dbReference type="NCBIfam" id="TIGR00401">
    <property type="entry name" value="msrA"/>
    <property type="match status" value="1"/>
</dbReference>
<dbReference type="GO" id="GO:0008113">
    <property type="term" value="F:peptide-methionine (S)-S-oxide reductase activity"/>
    <property type="evidence" value="ECO:0007669"/>
    <property type="project" value="UniProtKB-EC"/>
</dbReference>
<dbReference type="InterPro" id="IPR049006">
    <property type="entry name" value="MsrA_helical"/>
</dbReference>
<evidence type="ECO:0000256" key="2">
    <source>
        <dbReference type="ARBA" id="ARBA00012502"/>
    </source>
</evidence>
<evidence type="ECO:0000256" key="4">
    <source>
        <dbReference type="ARBA" id="ARBA00030643"/>
    </source>
</evidence>
<evidence type="ECO:0000256" key="1">
    <source>
        <dbReference type="ARBA" id="ARBA00005591"/>
    </source>
</evidence>
<keyword evidence="8" id="KW-1185">Reference proteome</keyword>
<organism evidence="7">
    <name type="scientific">Oppiella nova</name>
    <dbReference type="NCBI Taxonomy" id="334625"/>
    <lineage>
        <taxon>Eukaryota</taxon>
        <taxon>Metazoa</taxon>
        <taxon>Ecdysozoa</taxon>
        <taxon>Arthropoda</taxon>
        <taxon>Chelicerata</taxon>
        <taxon>Arachnida</taxon>
        <taxon>Acari</taxon>
        <taxon>Acariformes</taxon>
        <taxon>Sarcoptiformes</taxon>
        <taxon>Oribatida</taxon>
        <taxon>Brachypylina</taxon>
        <taxon>Oppioidea</taxon>
        <taxon>Oppiidae</taxon>
        <taxon>Oppiella</taxon>
    </lineage>
</organism>
<name>A0A7R9QPY9_9ACAR</name>
<dbReference type="OrthoDB" id="77405at2759"/>
<evidence type="ECO:0000256" key="3">
    <source>
        <dbReference type="ARBA" id="ARBA00023002"/>
    </source>
</evidence>
<reference evidence="7" key="1">
    <citation type="submission" date="2020-11" db="EMBL/GenBank/DDBJ databases">
        <authorList>
            <person name="Tran Van P."/>
        </authorList>
    </citation>
    <scope>NUCLEOTIDE SEQUENCE</scope>
</reference>
<evidence type="ECO:0000313" key="7">
    <source>
        <dbReference type="EMBL" id="CAD7654148.1"/>
    </source>
</evidence>
<proteinExistence type="inferred from homology"/>
<comment type="similarity">
    <text evidence="1">Belongs to the MsrA Met sulfoxide reductase family.</text>
</comment>
<dbReference type="InterPro" id="IPR002569">
    <property type="entry name" value="Met_Sox_Rdtase_MsrA_dom"/>
</dbReference>
<dbReference type="EMBL" id="CAJPVJ010007582">
    <property type="protein sequence ID" value="CAG2171335.1"/>
    <property type="molecule type" value="Genomic_DNA"/>
</dbReference>
<feature type="domain" description="Peptide methionine sulphoxide reductase MsrA" evidence="5">
    <location>
        <begin position="56"/>
        <end position="192"/>
    </location>
</feature>
<accession>A0A7R9QPY9</accession>
<dbReference type="Pfam" id="PF20939">
    <property type="entry name" value="MsrA_helical"/>
    <property type="match status" value="1"/>
</dbReference>
<evidence type="ECO:0000313" key="8">
    <source>
        <dbReference type="Proteomes" id="UP000728032"/>
    </source>
</evidence>
<sequence length="245" mass="28213">PDPTITGASPKTVGCRCVAPVNKTSKDNDKLKDMKMDKICNRGMKLYEPDVWTRRATLALGCFWGVEAQFGCSREVLIRTRVGYTGGTTQDPTYRNLGDHTEVIDIEYHPNSTTYERILTMFWEVNDSATKCRKRQYMSAIFYHNPIQKRLAEKWMAKAQRKYATPIQTPILPLDVFHEAEDYHQKFTLRRHPKLVQSLGLSDKQLIGSHIAARLNGYLVHFGTLEAFRKEVDNWGILPTRRTMC</sequence>
<dbReference type="Gene3D" id="3.30.1060.10">
    <property type="entry name" value="Peptide methionine sulphoxide reductase MsrA"/>
    <property type="match status" value="1"/>
</dbReference>
<dbReference type="EC" id="1.8.4.11" evidence="2"/>
<dbReference type="AlphaFoldDB" id="A0A7R9QPY9"/>
<dbReference type="PANTHER" id="PTHR43774">
    <property type="entry name" value="PEPTIDE METHIONINE SULFOXIDE REDUCTASE"/>
    <property type="match status" value="1"/>
</dbReference>
<dbReference type="FunFam" id="3.30.1060.10:FF:000004">
    <property type="entry name" value="Peptide methionine sulfoxide reductase A5"/>
    <property type="match status" value="1"/>
</dbReference>
<evidence type="ECO:0000259" key="6">
    <source>
        <dbReference type="Pfam" id="PF20939"/>
    </source>
</evidence>
<dbReference type="Proteomes" id="UP000728032">
    <property type="component" value="Unassembled WGS sequence"/>
</dbReference>
<feature type="non-terminal residue" evidence="7">
    <location>
        <position position="1"/>
    </location>
</feature>
<dbReference type="Pfam" id="PF01625">
    <property type="entry name" value="PMSR"/>
    <property type="match status" value="1"/>
</dbReference>
<evidence type="ECO:0000259" key="5">
    <source>
        <dbReference type="Pfam" id="PF01625"/>
    </source>
</evidence>
<dbReference type="InterPro" id="IPR036509">
    <property type="entry name" value="Met_Sox_Rdtase_MsrA_sf"/>
</dbReference>
<gene>
    <name evidence="7" type="ORF">ONB1V03_LOCUS10798</name>
</gene>
<dbReference type="SUPFAM" id="SSF55068">
    <property type="entry name" value="Peptide methionine sulfoxide reductase"/>
    <property type="match status" value="1"/>
</dbReference>
<protein>
    <recommendedName>
        <fullName evidence="2">peptide-methionine (S)-S-oxide reductase</fullName>
        <ecNumber evidence="2">1.8.4.11</ecNumber>
    </recommendedName>
    <alternativeName>
        <fullName evidence="4">Peptide-methionine (S)-S-oxide reductase</fullName>
    </alternativeName>
</protein>
<keyword evidence="3" id="KW-0560">Oxidoreductase</keyword>
<dbReference type="EMBL" id="OC922407">
    <property type="protein sequence ID" value="CAD7654148.1"/>
    <property type="molecule type" value="Genomic_DNA"/>
</dbReference>